<protein>
    <submittedName>
        <fullName evidence="1">Uncharacterized protein</fullName>
    </submittedName>
</protein>
<organism evidence="1 2">
    <name type="scientific">Ruthenibacterium lactatiformans</name>
    <dbReference type="NCBI Taxonomy" id="1550024"/>
    <lineage>
        <taxon>Bacteria</taxon>
        <taxon>Bacillati</taxon>
        <taxon>Bacillota</taxon>
        <taxon>Clostridia</taxon>
        <taxon>Eubacteriales</taxon>
        <taxon>Oscillospiraceae</taxon>
        <taxon>Ruthenibacterium</taxon>
    </lineage>
</organism>
<name>A0A6L6LWH9_9FIRM</name>
<evidence type="ECO:0000313" key="1">
    <source>
        <dbReference type="EMBL" id="MTS29192.1"/>
    </source>
</evidence>
<sequence>MASLTHVCMWSDNGWKRITAEQAARLHPGGTVSAHSGLFMCELCGQYVILTDGDIRIRYFKHSAYEKSKDCPERTFGAGYSISYGSQEHDLPIRITSVSSSSFSFEIGLIRAPISFLNKDFRIEIKPKGAFDVSYVFTKERLNYDSITYLPIGERPFEKYTLNFQNGSDKLREFWPAEIKGIDPEGTLFEKVSGKKLSYDADVEIGKEYYLLKRGYIYRKSFSSVRIQEIMQKRIGWETWTLYVVSASAFNEEAARFYLDFHCRLTDHPVSLKPVWPLFVEGNYIVRHNKSSMYMLVDGNVAEVKTFPPVTVRQLNYNSSQPKLYEVFCSGRQQLISAGRTQALQYTYLWKEPLDQVGLHPEVSVTDIAGAEVDPGETDTLPRDKTLRFKSTFDGELIISNNNRVVDKRKISADKYIELDGLSYGLSVQVVIGLDVIWQIEFKKQQPIVVNDEIEILKRITNVSGATIPAPHSLRNMLAGMNCYPQVCQWIRKCIKNGTINEQSYRRLQEAYRSMNTKR</sequence>
<reference evidence="1 2" key="1">
    <citation type="journal article" date="2019" name="Nat. Med.">
        <title>A library of human gut bacterial isolates paired with longitudinal multiomics data enables mechanistic microbiome research.</title>
        <authorList>
            <person name="Poyet M."/>
            <person name="Groussin M."/>
            <person name="Gibbons S.M."/>
            <person name="Avila-Pacheco J."/>
            <person name="Jiang X."/>
            <person name="Kearney S.M."/>
            <person name="Perrotta A.R."/>
            <person name="Berdy B."/>
            <person name="Zhao S."/>
            <person name="Lieberman T.D."/>
            <person name="Swanson P.K."/>
            <person name="Smith M."/>
            <person name="Roesemann S."/>
            <person name="Alexander J.E."/>
            <person name="Rich S.A."/>
            <person name="Livny J."/>
            <person name="Vlamakis H."/>
            <person name="Clish C."/>
            <person name="Bullock K."/>
            <person name="Deik A."/>
            <person name="Scott J."/>
            <person name="Pierce K.A."/>
            <person name="Xavier R.J."/>
            <person name="Alm E.J."/>
        </authorList>
    </citation>
    <scope>NUCLEOTIDE SEQUENCE [LARGE SCALE GENOMIC DNA]</scope>
    <source>
        <strain evidence="1 2">BIOML-A4</strain>
    </source>
</reference>
<comment type="caution">
    <text evidence="1">The sequence shown here is derived from an EMBL/GenBank/DDBJ whole genome shotgun (WGS) entry which is preliminary data.</text>
</comment>
<dbReference type="Proteomes" id="UP000472755">
    <property type="component" value="Unassembled WGS sequence"/>
</dbReference>
<gene>
    <name evidence="1" type="ORF">GMD59_18195</name>
</gene>
<dbReference type="AlphaFoldDB" id="A0A6L6LWH9"/>
<evidence type="ECO:0000313" key="2">
    <source>
        <dbReference type="Proteomes" id="UP000472755"/>
    </source>
</evidence>
<accession>A0A6L6LWH9</accession>
<dbReference type="EMBL" id="WMZU01000056">
    <property type="protein sequence ID" value="MTS29192.1"/>
    <property type="molecule type" value="Genomic_DNA"/>
</dbReference>
<proteinExistence type="predicted"/>
<dbReference type="RefSeq" id="WP_172726401.1">
    <property type="nucleotide sequence ID" value="NZ_WMZN01000063.1"/>
</dbReference>